<dbReference type="SUPFAM" id="SSF55729">
    <property type="entry name" value="Acyl-CoA N-acyltransferases (Nat)"/>
    <property type="match status" value="1"/>
</dbReference>
<dbReference type="GO" id="GO:0016747">
    <property type="term" value="F:acyltransferase activity, transferring groups other than amino-acyl groups"/>
    <property type="evidence" value="ECO:0007669"/>
    <property type="project" value="InterPro"/>
</dbReference>
<name>A0A6J4R3M8_9ACTN</name>
<organism evidence="2">
    <name type="scientific">uncultured Rubrobacteraceae bacterium</name>
    <dbReference type="NCBI Taxonomy" id="349277"/>
    <lineage>
        <taxon>Bacteria</taxon>
        <taxon>Bacillati</taxon>
        <taxon>Actinomycetota</taxon>
        <taxon>Rubrobacteria</taxon>
        <taxon>Rubrobacterales</taxon>
        <taxon>Rubrobacteraceae</taxon>
        <taxon>environmental samples</taxon>
    </lineage>
</organism>
<sequence>MGEPGNTYVLRPITRADAEQISGWRYPEPYSTYDGNPSAVPGLLDPRYNYHAVFDDAGELVGYFCFGADATIPEGRRRGLYGDDALDVGLGMRPDLTGRGLGLRFVLAGLRFAEEKFSPAAFRLTVAAFNRRAVAAYEKAGFGLVQEFGDRGPEWLLMKRPA</sequence>
<dbReference type="InterPro" id="IPR000182">
    <property type="entry name" value="GNAT_dom"/>
</dbReference>
<dbReference type="Gene3D" id="3.40.630.30">
    <property type="match status" value="1"/>
</dbReference>
<dbReference type="PROSITE" id="PS51186">
    <property type="entry name" value="GNAT"/>
    <property type="match status" value="1"/>
</dbReference>
<gene>
    <name evidence="2" type="ORF">AVDCRST_MAG02-2737</name>
</gene>
<evidence type="ECO:0000313" key="2">
    <source>
        <dbReference type="EMBL" id="CAA9463234.1"/>
    </source>
</evidence>
<dbReference type="AlphaFoldDB" id="A0A6J4R3M8"/>
<dbReference type="EMBL" id="CADCVH010000087">
    <property type="protein sequence ID" value="CAA9463234.1"/>
    <property type="molecule type" value="Genomic_DNA"/>
</dbReference>
<accession>A0A6J4R3M8</accession>
<proteinExistence type="predicted"/>
<reference evidence="2" key="1">
    <citation type="submission" date="2020-02" db="EMBL/GenBank/DDBJ databases">
        <authorList>
            <person name="Meier V. D."/>
        </authorList>
    </citation>
    <scope>NUCLEOTIDE SEQUENCE</scope>
    <source>
        <strain evidence="2">AVDCRST_MAG02</strain>
    </source>
</reference>
<feature type="domain" description="N-acetyltransferase" evidence="1">
    <location>
        <begin position="8"/>
        <end position="162"/>
    </location>
</feature>
<dbReference type="Pfam" id="PF00583">
    <property type="entry name" value="Acetyltransf_1"/>
    <property type="match status" value="1"/>
</dbReference>
<evidence type="ECO:0000259" key="1">
    <source>
        <dbReference type="PROSITE" id="PS51186"/>
    </source>
</evidence>
<protein>
    <recommendedName>
        <fullName evidence="1">N-acetyltransferase domain-containing protein</fullName>
    </recommendedName>
</protein>
<dbReference type="InterPro" id="IPR016181">
    <property type="entry name" value="Acyl_CoA_acyltransferase"/>
</dbReference>